<dbReference type="OrthoDB" id="204405at2759"/>
<reference evidence="1" key="1">
    <citation type="journal article" date="2020" name="Stud. Mycol.">
        <title>101 Dothideomycetes genomes: a test case for predicting lifestyles and emergence of pathogens.</title>
        <authorList>
            <person name="Haridas S."/>
            <person name="Albert R."/>
            <person name="Binder M."/>
            <person name="Bloem J."/>
            <person name="Labutti K."/>
            <person name="Salamov A."/>
            <person name="Andreopoulos B."/>
            <person name="Baker S."/>
            <person name="Barry K."/>
            <person name="Bills G."/>
            <person name="Bluhm B."/>
            <person name="Cannon C."/>
            <person name="Castanera R."/>
            <person name="Culley D."/>
            <person name="Daum C."/>
            <person name="Ezra D."/>
            <person name="Gonzalez J."/>
            <person name="Henrissat B."/>
            <person name="Kuo A."/>
            <person name="Liang C."/>
            <person name="Lipzen A."/>
            <person name="Lutzoni F."/>
            <person name="Magnuson J."/>
            <person name="Mondo S."/>
            <person name="Nolan M."/>
            <person name="Ohm R."/>
            <person name="Pangilinan J."/>
            <person name="Park H.-J."/>
            <person name="Ramirez L."/>
            <person name="Alfaro M."/>
            <person name="Sun H."/>
            <person name="Tritt A."/>
            <person name="Yoshinaga Y."/>
            <person name="Zwiers L.-H."/>
            <person name="Turgeon B."/>
            <person name="Goodwin S."/>
            <person name="Spatafora J."/>
            <person name="Crous P."/>
            <person name="Grigoriev I."/>
        </authorList>
    </citation>
    <scope>NUCLEOTIDE SEQUENCE</scope>
    <source>
        <strain evidence="1">CBS 116005</strain>
    </source>
</reference>
<evidence type="ECO:0000313" key="2">
    <source>
        <dbReference type="Proteomes" id="UP000799436"/>
    </source>
</evidence>
<dbReference type="Proteomes" id="UP000799436">
    <property type="component" value="Unassembled WGS sequence"/>
</dbReference>
<name>A0A6G1LI30_9PEZI</name>
<protein>
    <recommendedName>
        <fullName evidence="3">F-box domain-containing protein</fullName>
    </recommendedName>
</protein>
<dbReference type="EMBL" id="ML995814">
    <property type="protein sequence ID" value="KAF2772516.1"/>
    <property type="molecule type" value="Genomic_DNA"/>
</dbReference>
<organism evidence="1 2">
    <name type="scientific">Teratosphaeria nubilosa</name>
    <dbReference type="NCBI Taxonomy" id="161662"/>
    <lineage>
        <taxon>Eukaryota</taxon>
        <taxon>Fungi</taxon>
        <taxon>Dikarya</taxon>
        <taxon>Ascomycota</taxon>
        <taxon>Pezizomycotina</taxon>
        <taxon>Dothideomycetes</taxon>
        <taxon>Dothideomycetidae</taxon>
        <taxon>Mycosphaerellales</taxon>
        <taxon>Teratosphaeriaceae</taxon>
        <taxon>Teratosphaeria</taxon>
    </lineage>
</organism>
<sequence length="347" mass="39838">MHSLGPQIKRPSIQCYSERPQHNILQPAAGMTLPKYAVDYRACKATDLNLFIFDRTLKKQPKRAKRVYTAKLRELDRDVTFRFMDMPPELRIMVYRELLPTEHIADRDCEFHTSILSVSKHVHEEAEGVLYGTALLPLCLHMHQTCKGGVITDIQFGHQYKDATRIHNSHRIGDLKWPRYVHNFSRVEVNISFRVPQRHNASESNFYQLSYALYTLMGILSNSAHFQQLRVNVDSTGLPSFAAKAALALAPLAKLDVGRKTTILGVADDAVQLLASRAFQWKETNNNWQIPQCKRTLDAAKELLAISSDDDVYPESGRKKLEARMFQLRESLFYVGYMDAFRDRVIL</sequence>
<evidence type="ECO:0000313" key="1">
    <source>
        <dbReference type="EMBL" id="KAF2772516.1"/>
    </source>
</evidence>
<keyword evidence="2" id="KW-1185">Reference proteome</keyword>
<evidence type="ECO:0008006" key="3">
    <source>
        <dbReference type="Google" id="ProtNLM"/>
    </source>
</evidence>
<accession>A0A6G1LI30</accession>
<proteinExistence type="predicted"/>
<gene>
    <name evidence="1" type="ORF">EJ03DRAFT_186615</name>
</gene>
<dbReference type="AlphaFoldDB" id="A0A6G1LI30"/>